<dbReference type="Gene3D" id="3.30.470.20">
    <property type="entry name" value="ATP-grasp fold, B domain"/>
    <property type="match status" value="1"/>
</dbReference>
<dbReference type="PANTHER" id="PTHR43615">
    <property type="entry name" value="PHOSPHOENOLPYRUVATE SYNTHASE-RELATED"/>
    <property type="match status" value="1"/>
</dbReference>
<name>A0ABW4FQ41_9PSEU</name>
<organism evidence="3 4">
    <name type="scientific">Pseudonocardia aurantiaca</name>
    <dbReference type="NCBI Taxonomy" id="75290"/>
    <lineage>
        <taxon>Bacteria</taxon>
        <taxon>Bacillati</taxon>
        <taxon>Actinomycetota</taxon>
        <taxon>Actinomycetes</taxon>
        <taxon>Pseudonocardiales</taxon>
        <taxon>Pseudonocardiaceae</taxon>
        <taxon>Pseudonocardia</taxon>
    </lineage>
</organism>
<dbReference type="RefSeq" id="WP_343986789.1">
    <property type="nucleotide sequence ID" value="NZ_BAAAJG010000027.1"/>
</dbReference>
<dbReference type="InterPro" id="IPR002192">
    <property type="entry name" value="PPDK_AMP/ATP-bd"/>
</dbReference>
<evidence type="ECO:0000313" key="4">
    <source>
        <dbReference type="Proteomes" id="UP001597145"/>
    </source>
</evidence>
<dbReference type="Pfam" id="PF00391">
    <property type="entry name" value="PEP-utilizers"/>
    <property type="match status" value="1"/>
</dbReference>
<proteinExistence type="predicted"/>
<feature type="domain" description="PEP-utilising enzyme mobile" evidence="1">
    <location>
        <begin position="812"/>
        <end position="882"/>
    </location>
</feature>
<keyword evidence="4" id="KW-1185">Reference proteome</keyword>
<dbReference type="Proteomes" id="UP001597145">
    <property type="component" value="Unassembled WGS sequence"/>
</dbReference>
<evidence type="ECO:0000313" key="3">
    <source>
        <dbReference type="EMBL" id="MFD1532332.1"/>
    </source>
</evidence>
<sequence length="889" mass="93430">MAAPAFTVELHRLGAEDLPRVGGKAANLGELIRVAFPVPPGFAVTTAAYEQVATDAGLDRVLGTEPARLGEQARAALLATPVPAAVADAVRTAYLGLAQTSAGDDVAVAVRSSATAEDLPWASFAGQQDTYLNVVGADAVLDAVRRCWASLWTDRAVSYRATNGIDHAAVQLAIVVQRMVDAQVAGVLFTADPVTGKRTRTVIDASPGLGEAVVSGAVNPDHVVVEDSGGLGITIVEHRLGDKAVEVRPLPGGGTKQVTRIGGESQASLTEAQIAALVSLGRRVEAHYGSPQDIEWAIDAAGTVWLTQARPITTLHPLPSPGGDGLRVYLCASLAQGLTRPLTPMGLSAFRVVTASAARIGFGLALADALAGPPAFRVAGGRAFADVTPVLRSSIGRALVPRLLDIMESRSAVVLRSLFDDPRLAVRPSSRWRFARRVLAVAVRFRVPVTVVLSLLRPAAARRRVNRVGDRLRALTTVKPAVTPAQRLDQAVRVLGEVFQILPSVFPVAATGLGVLAVTQKVAAGALDDATSHEVLRSLPYNTTTEMDLELWALGTRLRSDPAAAAALRGTPAADLAARYREGALPAELQRGLAAFLGRHGHRAVAEIDVGVPRWAEDPSYVLGVLANYLRLDDPASAPDVVFARGAQAAETAVVAVVARVRRRSRLRAVLVRAGLRRVRQLVGMRETHKDYLIRLLAHVREQIGAVGTDLAARGLLHDPADVFFLELAEVRSALGGADHRELVTDRRAEFDRELRRRRVPRVLLSDGTEPEALAVPASADVTGVLVGTPASAGTVTAPARVVLDPVGAYLEPGEILVVPSTDPGWTPLFLTAGGLVMEMGGPNSHGAVVAREYGIPAVVGVPDATVRISTGQEVTVDGAAGLVRPAPE</sequence>
<dbReference type="SUPFAM" id="SSF56059">
    <property type="entry name" value="Glutathione synthetase ATP-binding domain-like"/>
    <property type="match status" value="1"/>
</dbReference>
<dbReference type="Gene3D" id="3.50.30.10">
    <property type="entry name" value="Phosphohistidine domain"/>
    <property type="match status" value="1"/>
</dbReference>
<dbReference type="EMBL" id="JBHUCP010000018">
    <property type="protein sequence ID" value="MFD1532332.1"/>
    <property type="molecule type" value="Genomic_DNA"/>
</dbReference>
<dbReference type="InterPro" id="IPR008279">
    <property type="entry name" value="PEP-util_enz_mobile_dom"/>
</dbReference>
<dbReference type="Gene3D" id="3.30.1490.20">
    <property type="entry name" value="ATP-grasp fold, A domain"/>
    <property type="match status" value="1"/>
</dbReference>
<feature type="domain" description="Pyruvate phosphate dikinase AMP/ATP-binding" evidence="2">
    <location>
        <begin position="19"/>
        <end position="315"/>
    </location>
</feature>
<dbReference type="InterPro" id="IPR013815">
    <property type="entry name" value="ATP_grasp_subdomain_1"/>
</dbReference>
<dbReference type="Pfam" id="PF01326">
    <property type="entry name" value="PPDK_N"/>
    <property type="match status" value="1"/>
</dbReference>
<comment type="caution">
    <text evidence="3">The sequence shown here is derived from an EMBL/GenBank/DDBJ whole genome shotgun (WGS) entry which is preliminary data.</text>
</comment>
<evidence type="ECO:0000259" key="2">
    <source>
        <dbReference type="Pfam" id="PF01326"/>
    </source>
</evidence>
<evidence type="ECO:0000259" key="1">
    <source>
        <dbReference type="Pfam" id="PF00391"/>
    </source>
</evidence>
<accession>A0ABW4FQ41</accession>
<protein>
    <submittedName>
        <fullName evidence="3">PEP/pyruvate-binding domain-containing protein</fullName>
    </submittedName>
</protein>
<dbReference type="InterPro" id="IPR036637">
    <property type="entry name" value="Phosphohistidine_dom_sf"/>
</dbReference>
<dbReference type="SUPFAM" id="SSF52009">
    <property type="entry name" value="Phosphohistidine domain"/>
    <property type="match status" value="1"/>
</dbReference>
<reference evidence="4" key="1">
    <citation type="journal article" date="2019" name="Int. J. Syst. Evol. Microbiol.">
        <title>The Global Catalogue of Microorganisms (GCM) 10K type strain sequencing project: providing services to taxonomists for standard genome sequencing and annotation.</title>
        <authorList>
            <consortium name="The Broad Institute Genomics Platform"/>
            <consortium name="The Broad Institute Genome Sequencing Center for Infectious Disease"/>
            <person name="Wu L."/>
            <person name="Ma J."/>
        </authorList>
    </citation>
    <scope>NUCLEOTIDE SEQUENCE [LARGE SCALE GENOMIC DNA]</scope>
    <source>
        <strain evidence="4">JCM 12165</strain>
    </source>
</reference>
<dbReference type="InterPro" id="IPR051549">
    <property type="entry name" value="PEP_Utilizing_Enz"/>
</dbReference>
<gene>
    <name evidence="3" type="ORF">ACFSCY_23160</name>
</gene>
<dbReference type="PANTHER" id="PTHR43615:SF1">
    <property type="entry name" value="PPDK_N DOMAIN-CONTAINING PROTEIN"/>
    <property type="match status" value="1"/>
</dbReference>